<proteinExistence type="predicted"/>
<dbReference type="SUPFAM" id="SSF55797">
    <property type="entry name" value="PR-1-like"/>
    <property type="match status" value="1"/>
</dbReference>
<dbReference type="RefSeq" id="WP_169623311.1">
    <property type="nucleotide sequence ID" value="NZ_JABBNT010000001.1"/>
</dbReference>
<evidence type="ECO:0000259" key="2">
    <source>
        <dbReference type="Pfam" id="PF00188"/>
    </source>
</evidence>
<keyword evidence="1" id="KW-0732">Signal</keyword>
<evidence type="ECO:0000256" key="1">
    <source>
        <dbReference type="SAM" id="SignalP"/>
    </source>
</evidence>
<feature type="chain" id="PRO_5030899728" description="SCP domain-containing protein" evidence="1">
    <location>
        <begin position="26"/>
        <end position="302"/>
    </location>
</feature>
<dbReference type="Gene3D" id="3.40.33.10">
    <property type="entry name" value="CAP"/>
    <property type="match status" value="2"/>
</dbReference>
<protein>
    <recommendedName>
        <fullName evidence="2">SCP domain-containing protein</fullName>
    </recommendedName>
</protein>
<name>A0A7Y0HF93_9PROT</name>
<dbReference type="PANTHER" id="PTHR31157:SF1">
    <property type="entry name" value="SCP DOMAIN-CONTAINING PROTEIN"/>
    <property type="match status" value="1"/>
</dbReference>
<dbReference type="AlphaFoldDB" id="A0A7Y0HF93"/>
<dbReference type="Proteomes" id="UP000539372">
    <property type="component" value="Unassembled WGS sequence"/>
</dbReference>
<reference evidence="3 4" key="1">
    <citation type="submission" date="2020-04" db="EMBL/GenBank/DDBJ databases">
        <title>Rhodospirillaceae bacterium KN72 isolated from deep sea.</title>
        <authorList>
            <person name="Zhang D.-C."/>
        </authorList>
    </citation>
    <scope>NUCLEOTIDE SEQUENCE [LARGE SCALE GENOMIC DNA]</scope>
    <source>
        <strain evidence="3 4">KN72</strain>
    </source>
</reference>
<dbReference type="InterPro" id="IPR035940">
    <property type="entry name" value="CAP_sf"/>
</dbReference>
<dbReference type="EMBL" id="JABBNT010000001">
    <property type="protein sequence ID" value="NMM42999.1"/>
    <property type="molecule type" value="Genomic_DNA"/>
</dbReference>
<dbReference type="InterPro" id="IPR014044">
    <property type="entry name" value="CAP_dom"/>
</dbReference>
<dbReference type="Pfam" id="PF00188">
    <property type="entry name" value="CAP"/>
    <property type="match status" value="1"/>
</dbReference>
<sequence length="302" mass="33221">MLRAVLFTLCLLLAGGAGLGRPAHAQSMGDGAGNPERLIEIINSARKEWGLRPLRFEPRLTQIAEQMTQSIYLGQNMDAVADGLETLLREKGYPNMLFGGRYATVDGGVDPMIRAWLEEGGRQSILVNPNATEIGAAHKDSTGSPVADMPRNIWAVVIADPARPAAEDWPNRILLLVNSFRARYGLPGLKANAFLDRAAMMQARDMVTRDFFSHINPDGDGPGDRATRAGYKFQRLLENIAVGQRSPRDVVDAWIRSKDGHREAMLDPAVTELGIGYVFAPYENGRIKGLHYWAMSLGRPLE</sequence>
<feature type="domain" description="SCP" evidence="2">
    <location>
        <begin position="176"/>
        <end position="285"/>
    </location>
</feature>
<dbReference type="PANTHER" id="PTHR31157">
    <property type="entry name" value="SCP DOMAIN-CONTAINING PROTEIN"/>
    <property type="match status" value="1"/>
</dbReference>
<keyword evidence="4" id="KW-1185">Reference proteome</keyword>
<feature type="signal peptide" evidence="1">
    <location>
        <begin position="1"/>
        <end position="25"/>
    </location>
</feature>
<dbReference type="CDD" id="cd05379">
    <property type="entry name" value="CAP_bacterial"/>
    <property type="match status" value="1"/>
</dbReference>
<comment type="caution">
    <text evidence="3">The sequence shown here is derived from an EMBL/GenBank/DDBJ whole genome shotgun (WGS) entry which is preliminary data.</text>
</comment>
<evidence type="ECO:0000313" key="4">
    <source>
        <dbReference type="Proteomes" id="UP000539372"/>
    </source>
</evidence>
<evidence type="ECO:0000313" key="3">
    <source>
        <dbReference type="EMBL" id="NMM42999.1"/>
    </source>
</evidence>
<gene>
    <name evidence="3" type="ORF">HH303_00820</name>
</gene>
<accession>A0A7Y0HF93</accession>
<organism evidence="3 4">
    <name type="scientific">Pacificispira spongiicola</name>
    <dbReference type="NCBI Taxonomy" id="2729598"/>
    <lineage>
        <taxon>Bacteria</taxon>
        <taxon>Pseudomonadati</taxon>
        <taxon>Pseudomonadota</taxon>
        <taxon>Alphaproteobacteria</taxon>
        <taxon>Rhodospirillales</taxon>
        <taxon>Rhodospirillaceae</taxon>
        <taxon>Pacificispira</taxon>
    </lineage>
</organism>